<protein>
    <submittedName>
        <fullName evidence="7">RHS repeat-associated core domain-containing protein</fullName>
    </submittedName>
</protein>
<dbReference type="Pfam" id="PF12256">
    <property type="entry name" value="TcdB_toxin_midN"/>
    <property type="match status" value="1"/>
</dbReference>
<feature type="transmembrane region" description="Helical" evidence="5">
    <location>
        <begin position="14"/>
        <end position="33"/>
    </location>
</feature>
<dbReference type="InterPro" id="IPR031325">
    <property type="entry name" value="RHS_repeat"/>
</dbReference>
<evidence type="ECO:0000313" key="7">
    <source>
        <dbReference type="EMBL" id="SEH84972.1"/>
    </source>
</evidence>
<dbReference type="PANTHER" id="PTHR32305:SF17">
    <property type="entry name" value="TRNA NUCLEASE WAPA"/>
    <property type="match status" value="1"/>
</dbReference>
<organism evidence="7 8">
    <name type="scientific">Paenimyroides marinum</name>
    <dbReference type="NCBI Taxonomy" id="1159016"/>
    <lineage>
        <taxon>Bacteria</taxon>
        <taxon>Pseudomonadati</taxon>
        <taxon>Bacteroidota</taxon>
        <taxon>Flavobacteriia</taxon>
        <taxon>Flavobacteriales</taxon>
        <taxon>Flavobacteriaceae</taxon>
        <taxon>Paenimyroides</taxon>
    </lineage>
</organism>
<evidence type="ECO:0000256" key="3">
    <source>
        <dbReference type="ARBA" id="ARBA00023026"/>
    </source>
</evidence>
<keyword evidence="2" id="KW-0964">Secreted</keyword>
<evidence type="ECO:0000256" key="1">
    <source>
        <dbReference type="ARBA" id="ARBA00004613"/>
    </source>
</evidence>
<dbReference type="EMBL" id="FNXE01000023">
    <property type="protein sequence ID" value="SEH84972.1"/>
    <property type="molecule type" value="Genomic_DNA"/>
</dbReference>
<dbReference type="InterPro" id="IPR050708">
    <property type="entry name" value="T6SS_VgrG/RHS"/>
</dbReference>
<dbReference type="Pfam" id="PF05593">
    <property type="entry name" value="RHS_repeat"/>
    <property type="match status" value="1"/>
</dbReference>
<reference evidence="8" key="1">
    <citation type="submission" date="2016-10" db="EMBL/GenBank/DDBJ databases">
        <authorList>
            <person name="Varghese N."/>
            <person name="Submissions S."/>
        </authorList>
    </citation>
    <scope>NUCLEOTIDE SEQUENCE [LARGE SCALE GENOMIC DNA]</scope>
    <source>
        <strain evidence="8">CGMCC 1.10825</strain>
    </source>
</reference>
<proteinExistence type="predicted"/>
<dbReference type="NCBIfam" id="TIGR01643">
    <property type="entry name" value="YD_repeat_2x"/>
    <property type="match status" value="1"/>
</dbReference>
<feature type="region of interest" description="Disordered" evidence="4">
    <location>
        <begin position="3310"/>
        <end position="3339"/>
    </location>
</feature>
<dbReference type="InterPro" id="IPR022045">
    <property type="entry name" value="TcdB_toxin_mid/N"/>
</dbReference>
<comment type="subcellular location">
    <subcellularLocation>
        <location evidence="1">Secreted</location>
    </subcellularLocation>
</comment>
<dbReference type="Pfam" id="PF03534">
    <property type="entry name" value="SpvB"/>
    <property type="match status" value="1"/>
</dbReference>
<evidence type="ECO:0000256" key="2">
    <source>
        <dbReference type="ARBA" id="ARBA00022525"/>
    </source>
</evidence>
<evidence type="ECO:0000256" key="4">
    <source>
        <dbReference type="SAM" id="MobiDB-lite"/>
    </source>
</evidence>
<keyword evidence="8" id="KW-1185">Reference proteome</keyword>
<feature type="compositionally biased region" description="Acidic residues" evidence="4">
    <location>
        <begin position="3323"/>
        <end position="3339"/>
    </location>
</feature>
<dbReference type="SUPFAM" id="SSF69318">
    <property type="entry name" value="Integrin alpha N-terminal domain"/>
    <property type="match status" value="2"/>
</dbReference>
<dbReference type="GO" id="GO:0005737">
    <property type="term" value="C:cytoplasm"/>
    <property type="evidence" value="ECO:0007669"/>
    <property type="project" value="InterPro"/>
</dbReference>
<gene>
    <name evidence="7" type="ORF">SAMN02927937_01754</name>
</gene>
<name>A0A1H6L9F7_9FLAO</name>
<evidence type="ECO:0000313" key="8">
    <source>
        <dbReference type="Proteomes" id="UP000199634"/>
    </source>
</evidence>
<dbReference type="Gene3D" id="2.180.10.10">
    <property type="entry name" value="RHS repeat-associated core"/>
    <property type="match status" value="3"/>
</dbReference>
<dbReference type="InterPro" id="IPR028994">
    <property type="entry name" value="Integrin_alpha_N"/>
</dbReference>
<dbReference type="InterPro" id="IPR022385">
    <property type="entry name" value="Rhs_assc_core"/>
</dbReference>
<keyword evidence="3" id="KW-0843">Virulence</keyword>
<keyword evidence="5" id="KW-0472">Membrane</keyword>
<dbReference type="OrthoDB" id="9765204at2"/>
<evidence type="ECO:0000256" key="5">
    <source>
        <dbReference type="SAM" id="Phobius"/>
    </source>
</evidence>
<dbReference type="PANTHER" id="PTHR32305">
    <property type="match status" value="1"/>
</dbReference>
<dbReference type="Proteomes" id="UP000199634">
    <property type="component" value="Unassembled WGS sequence"/>
</dbReference>
<dbReference type="InterPro" id="IPR006530">
    <property type="entry name" value="YD"/>
</dbReference>
<dbReference type="NCBIfam" id="TIGR03696">
    <property type="entry name" value="Rhs_assc_core"/>
    <property type="match status" value="1"/>
</dbReference>
<dbReference type="GO" id="GO:0005576">
    <property type="term" value="C:extracellular region"/>
    <property type="evidence" value="ECO:0007669"/>
    <property type="project" value="UniProtKB-SubCell"/>
</dbReference>
<dbReference type="STRING" id="1159016.SAMN02927937_01754"/>
<sequence length="3698" mass="410012">MNGSVNPLKSGMRVLYYTALFGMFFQLFAYPLYAAVSYFPYGVRSNHYIPFVRPDQFEASAAPYPEEDTEAAQTTAVKEAEKDDEGNISKNLTEEAFEIYSSDKMGIIGYGNQSKSDDPSDNIFHFSIDKKQLAGKDLVLSYEVYGIENASGIARSINEHTATGGFYVQKNTSWKTVKETVVADQLKDGDNHLLFTAFETGGSDYKVRNVKLTAATGKETPSVSFADGSLLYVKDGKGYVKGTVAEASAQLFINDKQVPVRNYEFETVLDSASDLQSLDVRLVKSGKTIYRQQLPVTSKEVSETVAYQYPEQMIPVRQAENGNYGFALADVDLNITKEIYEGADRITVQKLRTIDAAPLGTNIINVTAGTAAYRFLPDGAIFNDQAQLTIKFDDKLLPKGYTANDVKILYFDMEQRRWLSVATDTILPAENKIVGLTNHFTDYIAGIIQAPESPETSSFTPTSISDIKVANPTAGIVQIQPPTANQKGDGTLDFPITVPAGRNGLQPNLSVSYNNNGSSGITGYGWDIPIPYISVDTKYGVPKYDSTKETESYLFNGEELMLVNGSNLYLPHRQSNTINRLSGTATFVPKVEGSFSKIQRIGSSPSTYTWVVWDKSGTKYYYGQTANHRLSSGTNPKNIGKWYLSKVEDKNKNYIEYAYSIKNYGTSTGNLSGGVEMLPWRINYTRHPDVNVGYTTTNLYYTVIFNYSNSSRSDAHFNYRYGFKEVNASKLDYIKVTCDKEIPPDAGYPSIYCDYDVEYRFNYGTGAFGKTLLNSITTRNIQKDDSGNTTASEDYTHTFDYYNEVAGGSLFGEEKNISVEDDIADEKHSVISSTKESYSATEFNIGAGLSPMQNPPAWWPFSYGGTINFAFPSGVSTSSSPTMLLLDIDGDGLDDKVVKVGNDIKYHKNLGGIAFSSQLYNAYNIGDLGLFENQTQTDPVMSLSIIAGSFSASKSQTNGRARTFFTDVNNDGLVDFVKDRIVYFNRIDPNSDRPTFTDNSALTPNRIFKEGAPDPDVSAPLPDLSVGNDLMDVVKVWVAPRAGDVNINGTISKNFVASHNGIRYSVEQSGRTGGLPFWDPGIAIRFKDEVISQIPWNPSNPVLSLPIPVSPYSKSYLIQPTLLVTATKNTSASTHVERGDRIYFRVNSSQIPTELVDVSWDPTVEYTSVPHNPSTYSESFVHGDVLPHPLTIAEPGTYTIGWAGQNVPLNENVDLKIRAYQIKEDPAYPDRKVPLAIGTGNNPSYNSVEIYNATLNGASGSLPGVTLPINASGVDTENPDTYIYVEVEAGAKFSLEWKDFDQAFIPVLRKTSVSPNVSTYVVPHYDMRENALTAYPGLSFPFPWPVKIKHDFQLAQCQNFDGVCREQYIYMIARYENGQPLHTDNGMQAKFRYRINPEGFVEEVRQFEGENFESSPIIGDPFSEMQVEPGRELFVEYTTDEYVVASILNHYQNNNDDLISTTAMGFASGGSASPATGASPMGVPLPSGLVRANIATEMAPALGMGTLYKNWGQFAYKGAAPDENFTPIDERYASRAAIAGVSDLSKFENPTQGERDNAEALMNLDPADMDYDEDEGTITAGGNPIPVTPGQMEAIRHFTMLVPDRAMEAWSSHERLYVREGEMSPYLRYYNENYNPMLPIPAPTGIGQYGAFSIVKENTSESKSKGSSINFYGVGFGTTTSNAVSRQLNDFRDVNGDGYPDILGDKIQLTSYRGGLTSTILNKNLLGTTTSDGSGTTAGGSDAHIVALADPGGNFTKVRIGNSATFSGGLNASGQIFQTSTRPESVLVDLNGDGLPDLVKADNEVEFNDAANFVASTWEGYTEPGLTKTYSPGKSIGFGGGFTEFVDPIVIGQDINAKSSSNLDLSVGFSDSRSATHSEKDFVDFNGDGLPDYISGNSIHFNTGTYHLTGSYNLPRMSESSVTSQGFVINASVLIPITIVPLQIIVKVGGGGGKSWGTNYSEENVSLRDFDGDGYVDIVESASETQVKVRFSKIGRTNMLKMVHNPTGSTIEMDYATNNVISGEGFGPTYKMPFKKWVLSKVTVNDGFRGDGADEQKFAFEYQNGLKDRRERKFLGFGEVKTHQLKGDDNPAIYRTVVQKYLLDDMPSSEIYLPGDHTDSRKYQYIGNLLKEESTYDGTQRLLNKTEYDYAVYSIGVEGSEYYQTEFPIGSFSYTDTSRILPLVKSTVDSVFHYNGNGASPFKADVLKTLFKEYDKYGNVTRYYDDFDGNNVEIRYDEKNTASQYIVNIPILHNVNNGERYSTAETDGVGNIITINRFKNGPTGSDVATTDMEYNSLGQLTKVTQPKPQMSSNNSERMFYEYTYDDTFKLFVTEVTDAYGFTGSTEYDHFGMPLKQTDLNGTEFEYIYDPLRRVTQFKGPYNDEWTIKNEYKKDTATGLLYAVTQHNITDETVTGATQQVLHTSSFADGLGRIIQTKKQLAPEDDPNCTTPGNGYRFATSGLQVYDVFGRVVESFLGQEELDCTGNFITALETYTPLTHTTQEKTTIAYDVRDRVLQNHVHGLNATTEYKYGFEDDGTGNVRAYERVTLPEGNVSVTYKDEKGRVRTTKQIDSGMQLLTQYRYDMLGQLEKVTDAEGKETLYEYDNFGQKTKTTHPDNGITEFTYDLTGKLTASASQNLIAQGQEITYTYNFNQLVNIAYPAFVANGQSYPGYNVDYSYGGVGAPDFAAGRITQVNDLTGRKTFKYGALGEVLEDTRQLTGATGTMEFTTGYRYDSWGRIMEMTYPDGEHLEYGYNSAGQLKSIFSDTENQWYLKDVTYTFFEQPAEITYGNDVVTKNEYDITQRVRAMQLDRPDTTTFMRNVYAYDRNQNITNITNSISQHNVLQMGGTFDKNYTYDGFNRLKNASGTWQGYNEHHDYTLAMEYTNTHGIKNKNQFHDVTSTAFTGESENSYDAVYQYTDTAHPHAVSSIAYTGIGGTTSASSQFTYDANGNMTHYQSSFGSFNDREMIWDQQNRLLAVVDDNARVSHYIYDHAGERTFKAVGTVATVSIGGQDIYSVLDFDQYTLYPSGYMVVEPAKGEYSKHYYINGKRFVSRLENNIDQFAVGTGAKGAYATTAAETTATENTGMDLAGMVGAQNTIYSIETPGNDPDDCQQQLDDIVTQYQNGGATVAHCLNAIQEIIDRYGADSPCEALVEVNQYVCTEVDPNDPGNVPDDPNDPVLSPGEMEAADCLTDLNILIAHFAAQIQNGEGSAFFEWYQCIDACIERNDIVDSQGCWERLTVGNGEWPESCNAFYRDCDCGDQPVISELLKCPALAMIYIDTHLAADLSNACAVLNYVKENFNCVPLPEEPEPDPVTPGDISDDWIDDGGNTDDPDDDYDEYQRKPIWWYHTDHLGSSTYLTDNFGRPSHYYETLPFGEMMVEHNQSKYYKSPYPTTNTGSYDNKYKFNGKELDDATGMYYYGSRYYDPRISIFISVDPLAEKFTGWTPYHYVHNNPVNMIDPTGMEADHIIVNENNEIVGGEMDGDLNIYRGKQDENGNWVKTDEVVGQLVNDYQGFRYNEKGGFEGFAEGAKLHTGNVKGFCSGKGLLTSLNNQFEKEIEGPGGYIAALAQLAVDSRGPSGLGPLKGSGKYDIKNTLFGGNFYDLYQYEDGTYITPRSMGNMLFGANARTIFNNKVNALDKQKYDSKWFYSFFMQKAGGYNTRTNNTQGTGGWPFYGEHQGSGTSIFEGYFKGL</sequence>
<dbReference type="InterPro" id="IPR003284">
    <property type="entry name" value="Sal_SpvB"/>
</dbReference>
<feature type="domain" description="Insecticide toxin TcdB middle/N-terminal" evidence="6">
    <location>
        <begin position="1958"/>
        <end position="2086"/>
    </location>
</feature>
<accession>A0A1H6L9F7</accession>
<keyword evidence="5" id="KW-1133">Transmembrane helix</keyword>
<keyword evidence="5" id="KW-0812">Transmembrane</keyword>
<evidence type="ECO:0000259" key="6">
    <source>
        <dbReference type="Pfam" id="PF12256"/>
    </source>
</evidence>